<comment type="caution">
    <text evidence="2">The sequence shown here is derived from an EMBL/GenBank/DDBJ whole genome shotgun (WGS) entry which is preliminary data.</text>
</comment>
<gene>
    <name evidence="2" type="ORF">OKJ99_01315</name>
</gene>
<dbReference type="RefSeq" id="WP_326013741.1">
    <property type="nucleotide sequence ID" value="NZ_JAOZYC010000001.1"/>
</dbReference>
<dbReference type="InterPro" id="IPR052513">
    <property type="entry name" value="Thioester_dehydratase-like"/>
</dbReference>
<feature type="domain" description="ChsH2 C-terminal OB-fold" evidence="1">
    <location>
        <begin position="57"/>
        <end position="124"/>
    </location>
</feature>
<keyword evidence="3" id="KW-1185">Reference proteome</keyword>
<dbReference type="SUPFAM" id="SSF50249">
    <property type="entry name" value="Nucleic acid-binding proteins"/>
    <property type="match status" value="1"/>
</dbReference>
<organism evidence="2 3">
    <name type="scientific">Streptomyces endophyticus</name>
    <dbReference type="NCBI Taxonomy" id="714166"/>
    <lineage>
        <taxon>Bacteria</taxon>
        <taxon>Bacillati</taxon>
        <taxon>Actinomycetota</taxon>
        <taxon>Actinomycetes</taxon>
        <taxon>Kitasatosporales</taxon>
        <taxon>Streptomycetaceae</taxon>
        <taxon>Streptomyces</taxon>
    </lineage>
</organism>
<accession>A0ABU6EWN0</accession>
<proteinExistence type="predicted"/>
<sequence>MSAPRPVPVPDSQSAPYWEASARHTLALARCGRCAAFALPPDVTCPHCHATDPGFAYEPVSGRGTVRSWTVVRQSALPGLVGEVPFVLVDVELDEQAGLRMIGRLLDGPDSPLRVGDRVRAAFEDVTPNVSVPAFTFGGVAS</sequence>
<protein>
    <submittedName>
        <fullName evidence="2">OB-fold domain-containing protein</fullName>
    </submittedName>
</protein>
<dbReference type="InterPro" id="IPR012340">
    <property type="entry name" value="NA-bd_OB-fold"/>
</dbReference>
<reference evidence="2 3" key="1">
    <citation type="submission" date="2022-10" db="EMBL/GenBank/DDBJ databases">
        <authorList>
            <person name="Xie J."/>
            <person name="Shen N."/>
        </authorList>
    </citation>
    <scope>NUCLEOTIDE SEQUENCE [LARGE SCALE GENOMIC DNA]</scope>
    <source>
        <strain evidence="2 3">YIM65594</strain>
    </source>
</reference>
<dbReference type="InterPro" id="IPR002878">
    <property type="entry name" value="ChsH2_C"/>
</dbReference>
<dbReference type="PANTHER" id="PTHR34075:SF5">
    <property type="entry name" value="BLR3430 PROTEIN"/>
    <property type="match status" value="1"/>
</dbReference>
<evidence type="ECO:0000313" key="3">
    <source>
        <dbReference type="Proteomes" id="UP001354931"/>
    </source>
</evidence>
<name>A0ABU6EWN0_9ACTN</name>
<dbReference type="Gene3D" id="6.10.30.10">
    <property type="match status" value="1"/>
</dbReference>
<evidence type="ECO:0000259" key="1">
    <source>
        <dbReference type="Pfam" id="PF01796"/>
    </source>
</evidence>
<dbReference type="PANTHER" id="PTHR34075">
    <property type="entry name" value="BLR3430 PROTEIN"/>
    <property type="match status" value="1"/>
</dbReference>
<evidence type="ECO:0000313" key="2">
    <source>
        <dbReference type="EMBL" id="MEB8336160.1"/>
    </source>
</evidence>
<dbReference type="EMBL" id="JAOZYC010000001">
    <property type="protein sequence ID" value="MEB8336160.1"/>
    <property type="molecule type" value="Genomic_DNA"/>
</dbReference>
<dbReference type="Proteomes" id="UP001354931">
    <property type="component" value="Unassembled WGS sequence"/>
</dbReference>
<dbReference type="Pfam" id="PF01796">
    <property type="entry name" value="OB_ChsH2_C"/>
    <property type="match status" value="1"/>
</dbReference>